<dbReference type="EMBL" id="RYFG02000115">
    <property type="protein sequence ID" value="TRW90823.1"/>
    <property type="molecule type" value="Genomic_DNA"/>
</dbReference>
<keyword evidence="5" id="KW-0418">Kinase</keyword>
<comment type="caution">
    <text evidence="9">The sequence shown here is derived from an EMBL/GenBank/DDBJ whole genome shotgun (WGS) entry which is preliminary data.</text>
</comment>
<name>A0ABY3C6S5_9GAMM</name>
<evidence type="ECO:0000256" key="6">
    <source>
        <dbReference type="ARBA" id="ARBA00023012"/>
    </source>
</evidence>
<dbReference type="InterPro" id="IPR036097">
    <property type="entry name" value="HisK_dim/P_sf"/>
</dbReference>
<dbReference type="Pfam" id="PF13188">
    <property type="entry name" value="PAS_8"/>
    <property type="match status" value="1"/>
</dbReference>
<dbReference type="InterPro" id="IPR050736">
    <property type="entry name" value="Sensor_HK_Regulatory"/>
</dbReference>
<dbReference type="RefSeq" id="WP_127027592.1">
    <property type="nucleotide sequence ID" value="NZ_RYFG02000115.1"/>
</dbReference>
<sequence>MNLYQTQKKQKADQLTDAFRIFNELSQNLSVSYQGLEEQVAKLHGELAFAHSERLKTLEEKERLAGRLEKILAALPAGVIVLDVGGKVVDCNAVAMDFLGEPLIGQDWLDVVARSLIPVSGNPHECQLSNGKRVNMTVSRDVVCNDAADSGQIIVLSDVSEMRNLQDLLNQQKQLSAMGEMVASMAHQVRTPLTTAILYASQMGSPALDNEKRLRFSQKILERLQYLERQVNDMLIFAKDGRLAMETFSLAELLNHLRETAKEYTGSGRIDLQIINDVQNDTMLGNENALRGALLNLLNNAVEAVSQNGCIRISVSQLGSSELRIVIKDDGPGIAKELCQRIFEPFFTTKTHGTGLGLAVVDSVVKAHGGHVHVESVLGQGTVFSLVLPCIDQAFNVLPGGFSHKAVLPDALRVNTNLFPTDLSGKNHHQNHNKGELSHETV</sequence>
<dbReference type="Gene3D" id="3.30.450.20">
    <property type="entry name" value="PAS domain"/>
    <property type="match status" value="1"/>
</dbReference>
<evidence type="ECO:0000256" key="1">
    <source>
        <dbReference type="ARBA" id="ARBA00000085"/>
    </source>
</evidence>
<evidence type="ECO:0000256" key="7">
    <source>
        <dbReference type="SAM" id="MobiDB-lite"/>
    </source>
</evidence>
<dbReference type="CDD" id="cd00130">
    <property type="entry name" value="PAS"/>
    <property type="match status" value="1"/>
</dbReference>
<evidence type="ECO:0000313" key="9">
    <source>
        <dbReference type="EMBL" id="TRW90823.1"/>
    </source>
</evidence>
<accession>A0ABY3C6S5</accession>
<gene>
    <name evidence="9" type="ORF">EKO24_017850</name>
</gene>
<dbReference type="SMART" id="SM00091">
    <property type="entry name" value="PAS"/>
    <property type="match status" value="1"/>
</dbReference>
<keyword evidence="3" id="KW-0597">Phosphoprotein</keyword>
<dbReference type="PROSITE" id="PS50109">
    <property type="entry name" value="HIS_KIN"/>
    <property type="match status" value="1"/>
</dbReference>
<keyword evidence="4" id="KW-0808">Transferase</keyword>
<dbReference type="EC" id="2.7.13.3" evidence="2"/>
<dbReference type="SMART" id="SM00387">
    <property type="entry name" value="HATPase_c"/>
    <property type="match status" value="1"/>
</dbReference>
<evidence type="ECO:0000259" key="8">
    <source>
        <dbReference type="PROSITE" id="PS50109"/>
    </source>
</evidence>
<dbReference type="SUPFAM" id="SSF47384">
    <property type="entry name" value="Homodimeric domain of signal transducing histidine kinase"/>
    <property type="match status" value="1"/>
</dbReference>
<dbReference type="InterPro" id="IPR003661">
    <property type="entry name" value="HisK_dim/P_dom"/>
</dbReference>
<dbReference type="PRINTS" id="PR00344">
    <property type="entry name" value="BCTRLSENSOR"/>
</dbReference>
<keyword evidence="6" id="KW-0902">Two-component regulatory system</keyword>
<dbReference type="PANTHER" id="PTHR43711">
    <property type="entry name" value="TWO-COMPONENT HISTIDINE KINASE"/>
    <property type="match status" value="1"/>
</dbReference>
<dbReference type="SUPFAM" id="SSF55785">
    <property type="entry name" value="PYP-like sensor domain (PAS domain)"/>
    <property type="match status" value="1"/>
</dbReference>
<dbReference type="Pfam" id="PF00512">
    <property type="entry name" value="HisKA"/>
    <property type="match status" value="1"/>
</dbReference>
<dbReference type="InterPro" id="IPR035965">
    <property type="entry name" value="PAS-like_dom_sf"/>
</dbReference>
<dbReference type="InterPro" id="IPR005467">
    <property type="entry name" value="His_kinase_dom"/>
</dbReference>
<feature type="region of interest" description="Disordered" evidence="7">
    <location>
        <begin position="422"/>
        <end position="442"/>
    </location>
</feature>
<dbReference type="Pfam" id="PF02518">
    <property type="entry name" value="HATPase_c"/>
    <property type="match status" value="1"/>
</dbReference>
<dbReference type="InterPro" id="IPR004358">
    <property type="entry name" value="Sig_transdc_His_kin-like_C"/>
</dbReference>
<proteinExistence type="predicted"/>
<protein>
    <recommendedName>
        <fullName evidence="2">histidine kinase</fullName>
        <ecNumber evidence="2">2.7.13.3</ecNumber>
    </recommendedName>
</protein>
<evidence type="ECO:0000256" key="3">
    <source>
        <dbReference type="ARBA" id="ARBA00022553"/>
    </source>
</evidence>
<dbReference type="SMART" id="SM00388">
    <property type="entry name" value="HisKA"/>
    <property type="match status" value="1"/>
</dbReference>
<reference evidence="9 10" key="1">
    <citation type="journal article" date="2019" name="Antonie Van Leeuwenhoek">
        <title>Description of 'Ca. Methylobacter oryzae' KRF1, a novel species from the environmentally important Methylobacter clade 2.</title>
        <authorList>
            <person name="Khatri K."/>
            <person name="Mohite J.A."/>
            <person name="Pandit P.S."/>
            <person name="Bahulikar R."/>
            <person name="Rahalkar M.C."/>
        </authorList>
    </citation>
    <scope>NUCLEOTIDE SEQUENCE [LARGE SCALE GENOMIC DNA]</scope>
    <source>
        <strain evidence="9 10">KRF1</strain>
    </source>
</reference>
<evidence type="ECO:0000313" key="10">
    <source>
        <dbReference type="Proteomes" id="UP000733744"/>
    </source>
</evidence>
<organism evidence="9 10">
    <name type="scientific">Candidatus Methylobacter oryzae</name>
    <dbReference type="NCBI Taxonomy" id="2497749"/>
    <lineage>
        <taxon>Bacteria</taxon>
        <taxon>Pseudomonadati</taxon>
        <taxon>Pseudomonadota</taxon>
        <taxon>Gammaproteobacteria</taxon>
        <taxon>Methylococcales</taxon>
        <taxon>Methylococcaceae</taxon>
        <taxon>Methylobacter</taxon>
    </lineage>
</organism>
<keyword evidence="10" id="KW-1185">Reference proteome</keyword>
<feature type="compositionally biased region" description="Basic and acidic residues" evidence="7">
    <location>
        <begin position="433"/>
        <end position="442"/>
    </location>
</feature>
<evidence type="ECO:0000256" key="2">
    <source>
        <dbReference type="ARBA" id="ARBA00012438"/>
    </source>
</evidence>
<dbReference type="InterPro" id="IPR003594">
    <property type="entry name" value="HATPase_dom"/>
</dbReference>
<evidence type="ECO:0000256" key="4">
    <source>
        <dbReference type="ARBA" id="ARBA00022679"/>
    </source>
</evidence>
<comment type="catalytic activity">
    <reaction evidence="1">
        <text>ATP + protein L-histidine = ADP + protein N-phospho-L-histidine.</text>
        <dbReference type="EC" id="2.7.13.3"/>
    </reaction>
</comment>
<dbReference type="PANTHER" id="PTHR43711:SF28">
    <property type="entry name" value="SENSOR HISTIDINE KINASE YXDK"/>
    <property type="match status" value="1"/>
</dbReference>
<dbReference type="Gene3D" id="3.30.565.10">
    <property type="entry name" value="Histidine kinase-like ATPase, C-terminal domain"/>
    <property type="match status" value="1"/>
</dbReference>
<dbReference type="InterPro" id="IPR000014">
    <property type="entry name" value="PAS"/>
</dbReference>
<dbReference type="Gene3D" id="1.10.287.130">
    <property type="match status" value="1"/>
</dbReference>
<dbReference type="CDD" id="cd00075">
    <property type="entry name" value="HATPase"/>
    <property type="match status" value="1"/>
</dbReference>
<dbReference type="SUPFAM" id="SSF55874">
    <property type="entry name" value="ATPase domain of HSP90 chaperone/DNA topoisomerase II/histidine kinase"/>
    <property type="match status" value="1"/>
</dbReference>
<feature type="domain" description="Histidine kinase" evidence="8">
    <location>
        <begin position="184"/>
        <end position="392"/>
    </location>
</feature>
<dbReference type="Proteomes" id="UP000733744">
    <property type="component" value="Unassembled WGS sequence"/>
</dbReference>
<evidence type="ECO:0000256" key="5">
    <source>
        <dbReference type="ARBA" id="ARBA00022777"/>
    </source>
</evidence>
<dbReference type="CDD" id="cd00082">
    <property type="entry name" value="HisKA"/>
    <property type="match status" value="1"/>
</dbReference>
<dbReference type="InterPro" id="IPR036890">
    <property type="entry name" value="HATPase_C_sf"/>
</dbReference>